<dbReference type="GO" id="GO:0016491">
    <property type="term" value="F:oxidoreductase activity"/>
    <property type="evidence" value="ECO:0007669"/>
    <property type="project" value="UniProtKB-KW"/>
</dbReference>
<dbReference type="EMBL" id="CP023526">
    <property type="protein sequence ID" value="ATF95474.1"/>
    <property type="molecule type" value="Genomic_DNA"/>
</dbReference>
<organism evidence="3 4">
    <name type="scientific">Cedecea neteri</name>
    <dbReference type="NCBI Taxonomy" id="158822"/>
    <lineage>
        <taxon>Bacteria</taxon>
        <taxon>Pseudomonadati</taxon>
        <taxon>Pseudomonadota</taxon>
        <taxon>Gammaproteobacteria</taxon>
        <taxon>Enterobacterales</taxon>
        <taxon>Enterobacteriaceae</taxon>
        <taxon>Cedecea</taxon>
    </lineage>
</organism>
<dbReference type="PRINTS" id="PR00081">
    <property type="entry name" value="GDHRDH"/>
</dbReference>
<dbReference type="Proteomes" id="UP000217979">
    <property type="component" value="Plasmid unnamed"/>
</dbReference>
<protein>
    <submittedName>
        <fullName evidence="3">NAD(P)-dependent oxidoreductase</fullName>
    </submittedName>
</protein>
<dbReference type="InterPro" id="IPR002347">
    <property type="entry name" value="SDR_fam"/>
</dbReference>
<dbReference type="SUPFAM" id="SSF51735">
    <property type="entry name" value="NAD(P)-binding Rossmann-fold domains"/>
    <property type="match status" value="1"/>
</dbReference>
<proteinExistence type="inferred from homology"/>
<dbReference type="AlphaFoldDB" id="A0A291E5Y3"/>
<dbReference type="Pfam" id="PF13561">
    <property type="entry name" value="adh_short_C2"/>
    <property type="match status" value="1"/>
</dbReference>
<name>A0A291E5Y3_9ENTR</name>
<dbReference type="PRINTS" id="PR00080">
    <property type="entry name" value="SDRFAMILY"/>
</dbReference>
<geneLocation type="plasmid" evidence="3">
    <name>unnamed</name>
</geneLocation>
<dbReference type="CDD" id="cd05233">
    <property type="entry name" value="SDR_c"/>
    <property type="match status" value="1"/>
</dbReference>
<evidence type="ECO:0000313" key="4">
    <source>
        <dbReference type="Proteomes" id="UP000217979"/>
    </source>
</evidence>
<reference evidence="3 4" key="1">
    <citation type="submission" date="2017-09" db="EMBL/GenBank/DDBJ databases">
        <title>FDA dAtabase for Regulatory Grade micrObial Sequences (FDA-ARGOS): Supporting development and validation of Infectious Disease Dx tests.</title>
        <authorList>
            <person name="Minogue T."/>
            <person name="Wolcott M."/>
            <person name="Wasieloski L."/>
            <person name="Aguilar W."/>
            <person name="Moore D."/>
            <person name="Tallon L."/>
            <person name="Sadzewicz L."/>
            <person name="Ott S."/>
            <person name="Zhao X."/>
            <person name="Nagaraj S."/>
            <person name="Vavikolanu K."/>
            <person name="Aluvathingal J."/>
            <person name="Nadendla S."/>
            <person name="Sichtig H."/>
        </authorList>
    </citation>
    <scope>NUCLEOTIDE SEQUENCE [LARGE SCALE GENOMIC DNA]</scope>
    <source>
        <strain evidence="3 4">FDAARGOS_392</strain>
        <plasmid evidence="4">Plasmid unnamed</plasmid>
    </source>
</reference>
<evidence type="ECO:0000313" key="3">
    <source>
        <dbReference type="EMBL" id="ATF95474.1"/>
    </source>
</evidence>
<gene>
    <name evidence="3" type="ORF">CO704_25720</name>
</gene>
<evidence type="ECO:0000256" key="2">
    <source>
        <dbReference type="ARBA" id="ARBA00023002"/>
    </source>
</evidence>
<dbReference type="InterPro" id="IPR036291">
    <property type="entry name" value="NAD(P)-bd_dom_sf"/>
</dbReference>
<dbReference type="PANTHER" id="PTHR43477:SF1">
    <property type="entry name" value="DIHYDROANTICAPSIN 7-DEHYDROGENASE"/>
    <property type="match status" value="1"/>
</dbReference>
<sequence>MKQRTKVGSDMQVAEAEKIKRTVLVTGHASGIGRYAAVQFYHAGFNVIGMDTIFSDVLDKSITQIICDLSNWEEAEQAFARIESLDYAVNCAGVTGVRKPLSDLASTEMVQSYRQIFMPAFHACKLEARKMQGNGVVSKIVNVASSTASVGAKGMAAYSSAKAAIVNLTKVCAVEFAPGILINSISPATIDTPMIRNKYAGHLPDYSQAYLTGRCGTVEDVWSAIHFLLQNDFMTGSDIVMDGGYSALFALQLK</sequence>
<dbReference type="InterPro" id="IPR051122">
    <property type="entry name" value="SDR_DHRS6-like"/>
</dbReference>
<comment type="similarity">
    <text evidence="1">Belongs to the short-chain dehydrogenases/reductases (SDR) family.</text>
</comment>
<keyword evidence="2" id="KW-0560">Oxidoreductase</keyword>
<keyword evidence="3" id="KW-0614">Plasmid</keyword>
<dbReference type="Gene3D" id="3.40.50.720">
    <property type="entry name" value="NAD(P)-binding Rossmann-like Domain"/>
    <property type="match status" value="1"/>
</dbReference>
<accession>A0A291E5Y3</accession>
<dbReference type="PANTHER" id="PTHR43477">
    <property type="entry name" value="DIHYDROANTICAPSIN 7-DEHYDROGENASE"/>
    <property type="match status" value="1"/>
</dbReference>
<evidence type="ECO:0000256" key="1">
    <source>
        <dbReference type="ARBA" id="ARBA00006484"/>
    </source>
</evidence>